<name>A0A6M4IR74_9BACT</name>
<evidence type="ECO:0000313" key="2">
    <source>
        <dbReference type="Proteomes" id="UP000500938"/>
    </source>
</evidence>
<organism evidence="1 2">
    <name type="scientific">Gemmatimonas groenlandica</name>
    <dbReference type="NCBI Taxonomy" id="2732249"/>
    <lineage>
        <taxon>Bacteria</taxon>
        <taxon>Pseudomonadati</taxon>
        <taxon>Gemmatimonadota</taxon>
        <taxon>Gemmatimonadia</taxon>
        <taxon>Gemmatimonadales</taxon>
        <taxon>Gemmatimonadaceae</taxon>
        <taxon>Gemmatimonas</taxon>
    </lineage>
</organism>
<protein>
    <submittedName>
        <fullName evidence="1">Formate dehydrogenase subunit delta</fullName>
    </submittedName>
</protein>
<dbReference type="Proteomes" id="UP000500938">
    <property type="component" value="Chromosome"/>
</dbReference>
<dbReference type="KEGG" id="ggr:HKW67_17830"/>
<evidence type="ECO:0000313" key="1">
    <source>
        <dbReference type="EMBL" id="QJR37243.1"/>
    </source>
</evidence>
<dbReference type="InterPro" id="IPR021074">
    <property type="entry name" value="Formate_DH_dsu"/>
</dbReference>
<proteinExistence type="predicted"/>
<dbReference type="Pfam" id="PF11390">
    <property type="entry name" value="FdsD"/>
    <property type="match status" value="1"/>
</dbReference>
<gene>
    <name evidence="1" type="ORF">HKW67_17830</name>
</gene>
<accession>A0A6M4IR74</accession>
<sequence>MEAENLVRMANEIAHFFAPYPEADAVEGVRDHLVHFWDPAMRKELLAIASGLTPASTPLDALVLRAVEQLRRSVDE</sequence>
<dbReference type="RefSeq" id="WP_171226676.1">
    <property type="nucleotide sequence ID" value="NZ_CP053085.1"/>
</dbReference>
<dbReference type="AlphaFoldDB" id="A0A6M4IR74"/>
<keyword evidence="2" id="KW-1185">Reference proteome</keyword>
<reference evidence="1 2" key="1">
    <citation type="submission" date="2020-05" db="EMBL/GenBank/DDBJ databases">
        <title>Complete genome sequence of Gemmatimonas greenlandica TET16.</title>
        <authorList>
            <person name="Zeng Y."/>
        </authorList>
    </citation>
    <scope>NUCLEOTIDE SEQUENCE [LARGE SCALE GENOMIC DNA]</scope>
    <source>
        <strain evidence="1 2">TET16</strain>
    </source>
</reference>
<dbReference type="EMBL" id="CP053085">
    <property type="protein sequence ID" value="QJR37243.1"/>
    <property type="molecule type" value="Genomic_DNA"/>
</dbReference>